<dbReference type="KEGG" id="senf:GJR95_39560"/>
<keyword evidence="3" id="KW-1185">Reference proteome</keyword>
<protein>
    <submittedName>
        <fullName evidence="2">Antibiotic biosynthesis monooxygenase</fullName>
    </submittedName>
</protein>
<sequence length="103" mass="12004">MLVRIVRMTFQEDKLADFHAIFDSSKYLIRAFPGNRHLQLLSDPDRPDVRMTYSLWDSANALEEYRQSELFRSTWAATKVLFAERAIAFSGENLETVTRIDMA</sequence>
<keyword evidence="2" id="KW-0560">Oxidoreductase</keyword>
<evidence type="ECO:0000259" key="1">
    <source>
        <dbReference type="PROSITE" id="PS51725"/>
    </source>
</evidence>
<keyword evidence="2" id="KW-0503">Monooxygenase</keyword>
<dbReference type="RefSeq" id="WP_162391147.1">
    <property type="nucleotide sequence ID" value="NZ_CP045997.1"/>
</dbReference>
<dbReference type="SUPFAM" id="SSF54909">
    <property type="entry name" value="Dimeric alpha+beta barrel"/>
    <property type="match status" value="1"/>
</dbReference>
<name>A0A6P1W5Z5_9BACT</name>
<dbReference type="Pfam" id="PF03992">
    <property type="entry name" value="ABM"/>
    <property type="match status" value="1"/>
</dbReference>
<accession>A0A6P1W5Z5</accession>
<proteinExistence type="predicted"/>
<gene>
    <name evidence="2" type="ORF">GJR95_39560</name>
</gene>
<dbReference type="EMBL" id="CP045997">
    <property type="protein sequence ID" value="QHW00754.1"/>
    <property type="molecule type" value="Genomic_DNA"/>
</dbReference>
<evidence type="ECO:0000313" key="2">
    <source>
        <dbReference type="EMBL" id="QHW00754.1"/>
    </source>
</evidence>
<dbReference type="PROSITE" id="PS51725">
    <property type="entry name" value="ABM"/>
    <property type="match status" value="1"/>
</dbReference>
<evidence type="ECO:0000313" key="3">
    <source>
        <dbReference type="Proteomes" id="UP000464577"/>
    </source>
</evidence>
<reference evidence="2 3" key="1">
    <citation type="submission" date="2019-11" db="EMBL/GenBank/DDBJ databases">
        <title>Spirosoma endbachense sp. nov., isolated from a natural salt meadow.</title>
        <authorList>
            <person name="Rojas J."/>
            <person name="Ambika Manirajan B."/>
            <person name="Ratering S."/>
            <person name="Suarez C."/>
            <person name="Geissler-Plaum R."/>
            <person name="Schnell S."/>
        </authorList>
    </citation>
    <scope>NUCLEOTIDE SEQUENCE [LARGE SCALE GENOMIC DNA]</scope>
    <source>
        <strain evidence="2 3">I-24</strain>
    </source>
</reference>
<dbReference type="Proteomes" id="UP000464577">
    <property type="component" value="Chromosome"/>
</dbReference>
<dbReference type="Gene3D" id="3.30.70.100">
    <property type="match status" value="1"/>
</dbReference>
<dbReference type="InterPro" id="IPR007138">
    <property type="entry name" value="ABM_dom"/>
</dbReference>
<dbReference type="GO" id="GO:0004497">
    <property type="term" value="F:monooxygenase activity"/>
    <property type="evidence" value="ECO:0007669"/>
    <property type="project" value="UniProtKB-KW"/>
</dbReference>
<feature type="domain" description="ABM" evidence="1">
    <location>
        <begin position="2"/>
        <end position="93"/>
    </location>
</feature>
<dbReference type="AlphaFoldDB" id="A0A6P1W5Z5"/>
<dbReference type="InterPro" id="IPR011008">
    <property type="entry name" value="Dimeric_a/b-barrel"/>
</dbReference>
<organism evidence="2 3">
    <name type="scientific">Spirosoma endbachense</name>
    <dbReference type="NCBI Taxonomy" id="2666025"/>
    <lineage>
        <taxon>Bacteria</taxon>
        <taxon>Pseudomonadati</taxon>
        <taxon>Bacteroidota</taxon>
        <taxon>Cytophagia</taxon>
        <taxon>Cytophagales</taxon>
        <taxon>Cytophagaceae</taxon>
        <taxon>Spirosoma</taxon>
    </lineage>
</organism>